<dbReference type="PROSITE" id="PS50280">
    <property type="entry name" value="SET"/>
    <property type="match status" value="1"/>
</dbReference>
<protein>
    <submittedName>
        <fullName evidence="17">Histone-lysine N-methyltransferase SUV39H2</fullName>
    </submittedName>
</protein>
<gene>
    <name evidence="17" type="primary">LOC107065173</name>
</gene>
<evidence type="ECO:0000256" key="8">
    <source>
        <dbReference type="ARBA" id="ARBA00022833"/>
    </source>
</evidence>
<reference evidence="17" key="1">
    <citation type="submission" date="2025-08" db="UniProtKB">
        <authorList>
            <consortium name="RefSeq"/>
        </authorList>
    </citation>
    <scope>IDENTIFICATION</scope>
    <source>
        <tissue evidence="17">Whole body</tissue>
    </source>
</reference>
<dbReference type="Gene3D" id="2.40.50.40">
    <property type="match status" value="1"/>
</dbReference>
<keyword evidence="4" id="KW-0489">Methyltransferase</keyword>
<dbReference type="SMART" id="SM00317">
    <property type="entry name" value="SET"/>
    <property type="match status" value="1"/>
</dbReference>
<dbReference type="InterPro" id="IPR050973">
    <property type="entry name" value="H3K9_Histone-Lys_N-MTase"/>
</dbReference>
<feature type="region of interest" description="Disordered" evidence="11">
    <location>
        <begin position="1"/>
        <end position="63"/>
    </location>
</feature>
<evidence type="ECO:0000256" key="2">
    <source>
        <dbReference type="ARBA" id="ARBA00004584"/>
    </source>
</evidence>
<evidence type="ECO:0000256" key="10">
    <source>
        <dbReference type="ARBA" id="ARBA00023328"/>
    </source>
</evidence>
<evidence type="ECO:0000259" key="15">
    <source>
        <dbReference type="PROSITE" id="PS50868"/>
    </source>
</evidence>
<feature type="domain" description="Pre-SET" evidence="14">
    <location>
        <begin position="335"/>
        <end position="394"/>
    </location>
</feature>
<dbReference type="PROSITE" id="PS00598">
    <property type="entry name" value="CHROMO_1"/>
    <property type="match status" value="1"/>
</dbReference>
<feature type="domain" description="SET" evidence="13">
    <location>
        <begin position="397"/>
        <end position="524"/>
    </location>
</feature>
<keyword evidence="7" id="KW-0479">Metal-binding</keyword>
<evidence type="ECO:0000256" key="4">
    <source>
        <dbReference type="ARBA" id="ARBA00022603"/>
    </source>
</evidence>
<dbReference type="Pfam" id="PF00856">
    <property type="entry name" value="SET"/>
    <property type="match status" value="1"/>
</dbReference>
<evidence type="ECO:0000313" key="17">
    <source>
        <dbReference type="RefSeq" id="XP_015174103.1"/>
    </source>
</evidence>
<evidence type="ECO:0000256" key="11">
    <source>
        <dbReference type="SAM" id="MobiDB-lite"/>
    </source>
</evidence>
<evidence type="ECO:0000256" key="1">
    <source>
        <dbReference type="ARBA" id="ARBA00004123"/>
    </source>
</evidence>
<dbReference type="InterPro" id="IPR023779">
    <property type="entry name" value="Chromodomain_CS"/>
</dbReference>
<sequence length="581" mass="67562">MFGITDHPVERCSKEQADIPDESSSIPDKRSLSPENNQLCSKKPKIDEKSTLHPDDSEEDSANLHLNLSKENTRSNIFDMNNRNVENFYLSNTDAHNKKTTKSDTPKKRDYAKFKLKELRIVLKDIKHNNLYYNNDKVKSSENKIWEVEEILNKTRINGVTLYLVKWKDWSKDYNTWEPLENLTNCNQLLEKFENRRSRLLNRFKKELDFNPTKQDVHQYLQIIRKKGESIDCNSIEEHTLYANISNFFKLNKVKRRQSEKNIKEEILRFMFCDLRREQLELLKDWQNEMNSISKHKPLILVENLVDLEGPPENFFYIEEYLPGEGVVIPEDPPIGCNCINCGSNTKCCFVQNDSTFPYTSKGKIRVKPGTPIYECNKRCKCDINCPNRIIQRGTRRKFCIFKTDNGRGWGVKTLESIKKGSFVTQYVGEVISSDEADKRGKEYDAAGRTYLFDLDYNETDNQCLYTVDAAVYGNISHFINHSCDPNLAVYGVWIDCLDPNLPKLALFATKDIQKNEEVTFDYVFQPFKMMHETEDDIKGKKTTDTSPTNEMKTQLDSPDLGTASKVFCKCGAKNCRKYLF</sequence>
<dbReference type="CDD" id="cd10542">
    <property type="entry name" value="SET_SUV39H"/>
    <property type="match status" value="1"/>
</dbReference>
<accession>A0ABM1I1L6</accession>
<dbReference type="SMART" id="SM00468">
    <property type="entry name" value="PreSET"/>
    <property type="match status" value="1"/>
</dbReference>
<dbReference type="PROSITE" id="PS50867">
    <property type="entry name" value="PRE_SET"/>
    <property type="match status" value="1"/>
</dbReference>
<proteinExistence type="predicted"/>
<feature type="compositionally biased region" description="Polar residues" evidence="11">
    <location>
        <begin position="545"/>
        <end position="556"/>
    </location>
</feature>
<dbReference type="PANTHER" id="PTHR46223">
    <property type="entry name" value="HISTONE-LYSINE N-METHYLTRANSFERASE SUV39H"/>
    <property type="match status" value="1"/>
</dbReference>
<evidence type="ECO:0000256" key="9">
    <source>
        <dbReference type="ARBA" id="ARBA00023242"/>
    </source>
</evidence>
<dbReference type="Proteomes" id="UP000694924">
    <property type="component" value="Unplaced"/>
</dbReference>
<dbReference type="Pfam" id="PF00385">
    <property type="entry name" value="Chromo"/>
    <property type="match status" value="1"/>
</dbReference>
<dbReference type="SUPFAM" id="SSF82199">
    <property type="entry name" value="SET domain"/>
    <property type="match status" value="1"/>
</dbReference>
<dbReference type="InterPro" id="IPR007728">
    <property type="entry name" value="Pre-SET_dom"/>
</dbReference>
<dbReference type="GeneID" id="107065173"/>
<feature type="domain" description="Chromo" evidence="12">
    <location>
        <begin position="146"/>
        <end position="205"/>
    </location>
</feature>
<dbReference type="InterPro" id="IPR001214">
    <property type="entry name" value="SET_dom"/>
</dbReference>
<keyword evidence="5" id="KW-0808">Transferase</keyword>
<feature type="domain" description="Post-SET" evidence="15">
    <location>
        <begin position="565"/>
        <end position="581"/>
    </location>
</feature>
<keyword evidence="3" id="KW-0158">Chromosome</keyword>
<evidence type="ECO:0000256" key="3">
    <source>
        <dbReference type="ARBA" id="ARBA00022454"/>
    </source>
</evidence>
<dbReference type="InterPro" id="IPR016197">
    <property type="entry name" value="Chromo-like_dom_sf"/>
</dbReference>
<evidence type="ECO:0000313" key="16">
    <source>
        <dbReference type="Proteomes" id="UP000694924"/>
    </source>
</evidence>
<dbReference type="PROSITE" id="PS50868">
    <property type="entry name" value="POST_SET"/>
    <property type="match status" value="1"/>
</dbReference>
<feature type="compositionally biased region" description="Basic and acidic residues" evidence="11">
    <location>
        <begin position="7"/>
        <end position="17"/>
    </location>
</feature>
<dbReference type="PANTHER" id="PTHR46223:SF4">
    <property type="entry name" value="HISTONE-LYSINE N-METHYLTRANSFERASE-RELATED"/>
    <property type="match status" value="1"/>
</dbReference>
<organism evidence="16 17">
    <name type="scientific">Polistes dominula</name>
    <name type="common">European paper wasp</name>
    <name type="synonym">Vespa dominula</name>
    <dbReference type="NCBI Taxonomy" id="743375"/>
    <lineage>
        <taxon>Eukaryota</taxon>
        <taxon>Metazoa</taxon>
        <taxon>Ecdysozoa</taxon>
        <taxon>Arthropoda</taxon>
        <taxon>Hexapoda</taxon>
        <taxon>Insecta</taxon>
        <taxon>Pterygota</taxon>
        <taxon>Neoptera</taxon>
        <taxon>Endopterygota</taxon>
        <taxon>Hymenoptera</taxon>
        <taxon>Apocrita</taxon>
        <taxon>Aculeata</taxon>
        <taxon>Vespoidea</taxon>
        <taxon>Vespidae</taxon>
        <taxon>Polistinae</taxon>
        <taxon>Polistini</taxon>
        <taxon>Polistes</taxon>
    </lineage>
</organism>
<dbReference type="Gene3D" id="2.170.270.10">
    <property type="entry name" value="SET domain"/>
    <property type="match status" value="1"/>
</dbReference>
<dbReference type="SMART" id="SM00298">
    <property type="entry name" value="CHROMO"/>
    <property type="match status" value="1"/>
</dbReference>
<name>A0ABM1I1L6_POLDO</name>
<evidence type="ECO:0000256" key="6">
    <source>
        <dbReference type="ARBA" id="ARBA00022691"/>
    </source>
</evidence>
<keyword evidence="9" id="KW-0539">Nucleus</keyword>
<keyword evidence="8" id="KW-0862">Zinc</keyword>
<keyword evidence="16" id="KW-1185">Reference proteome</keyword>
<dbReference type="InterPro" id="IPR000953">
    <property type="entry name" value="Chromo/chromo_shadow_dom"/>
</dbReference>
<dbReference type="SMART" id="SM00508">
    <property type="entry name" value="PostSET"/>
    <property type="match status" value="1"/>
</dbReference>
<evidence type="ECO:0000259" key="13">
    <source>
        <dbReference type="PROSITE" id="PS50280"/>
    </source>
</evidence>
<dbReference type="Pfam" id="PF05033">
    <property type="entry name" value="Pre-SET"/>
    <property type="match status" value="1"/>
</dbReference>
<dbReference type="RefSeq" id="XP_015174103.1">
    <property type="nucleotide sequence ID" value="XM_015318617.1"/>
</dbReference>
<evidence type="ECO:0000256" key="7">
    <source>
        <dbReference type="ARBA" id="ARBA00022723"/>
    </source>
</evidence>
<dbReference type="SUPFAM" id="SSF54160">
    <property type="entry name" value="Chromo domain-like"/>
    <property type="match status" value="1"/>
</dbReference>
<dbReference type="InterPro" id="IPR023780">
    <property type="entry name" value="Chromo_domain"/>
</dbReference>
<evidence type="ECO:0000259" key="12">
    <source>
        <dbReference type="PROSITE" id="PS50013"/>
    </source>
</evidence>
<comment type="subcellular location">
    <subcellularLocation>
        <location evidence="2">Chromosome</location>
        <location evidence="2">Centromere</location>
    </subcellularLocation>
    <subcellularLocation>
        <location evidence="1">Nucleus</location>
    </subcellularLocation>
</comment>
<feature type="region of interest" description="Disordered" evidence="11">
    <location>
        <begin position="536"/>
        <end position="556"/>
    </location>
</feature>
<keyword evidence="6" id="KW-0949">S-adenosyl-L-methionine</keyword>
<dbReference type="InterPro" id="IPR046341">
    <property type="entry name" value="SET_dom_sf"/>
</dbReference>
<dbReference type="InterPro" id="IPR003616">
    <property type="entry name" value="Post-SET_dom"/>
</dbReference>
<dbReference type="CDD" id="cd00024">
    <property type="entry name" value="CD_CSD"/>
    <property type="match status" value="1"/>
</dbReference>
<evidence type="ECO:0000256" key="5">
    <source>
        <dbReference type="ARBA" id="ARBA00022679"/>
    </source>
</evidence>
<dbReference type="PROSITE" id="PS50013">
    <property type="entry name" value="CHROMO_2"/>
    <property type="match status" value="1"/>
</dbReference>
<keyword evidence="10" id="KW-0137">Centromere</keyword>
<evidence type="ECO:0000259" key="14">
    <source>
        <dbReference type="PROSITE" id="PS50867"/>
    </source>
</evidence>
<feature type="compositionally biased region" description="Basic and acidic residues" evidence="11">
    <location>
        <begin position="44"/>
        <end position="55"/>
    </location>
</feature>